<reference evidence="4 5" key="1">
    <citation type="submission" date="2024-06" db="EMBL/GenBank/DDBJ databases">
        <title>The Natural Products Discovery Center: Release of the First 8490 Sequenced Strains for Exploring Actinobacteria Biosynthetic Diversity.</title>
        <authorList>
            <person name="Kalkreuter E."/>
            <person name="Kautsar S.A."/>
            <person name="Yang D."/>
            <person name="Bader C.D."/>
            <person name="Teijaro C.N."/>
            <person name="Fluegel L."/>
            <person name="Davis C.M."/>
            <person name="Simpson J.R."/>
            <person name="Lauterbach L."/>
            <person name="Steele A.D."/>
            <person name="Gui C."/>
            <person name="Meng S."/>
            <person name="Li G."/>
            <person name="Viehrig K."/>
            <person name="Ye F."/>
            <person name="Su P."/>
            <person name="Kiefer A.F."/>
            <person name="Nichols A."/>
            <person name="Cepeda A.J."/>
            <person name="Yan W."/>
            <person name="Fan B."/>
            <person name="Jiang Y."/>
            <person name="Adhikari A."/>
            <person name="Zheng C.-J."/>
            <person name="Schuster L."/>
            <person name="Cowan T.M."/>
            <person name="Smanski M.J."/>
            <person name="Chevrette M.G."/>
            <person name="De Carvalho L.P.S."/>
            <person name="Shen B."/>
        </authorList>
    </citation>
    <scope>NUCLEOTIDE SEQUENCE [LARGE SCALE GENOMIC DNA]</scope>
    <source>
        <strain evidence="4 5">NPDC000837</strain>
    </source>
</reference>
<feature type="region of interest" description="Disordered" evidence="2">
    <location>
        <begin position="1"/>
        <end position="21"/>
    </location>
</feature>
<evidence type="ECO:0000313" key="4">
    <source>
        <dbReference type="EMBL" id="MER6612941.1"/>
    </source>
</evidence>
<dbReference type="Pfam" id="PF13581">
    <property type="entry name" value="HATPase_c_2"/>
    <property type="match status" value="1"/>
</dbReference>
<evidence type="ECO:0000256" key="2">
    <source>
        <dbReference type="SAM" id="MobiDB-lite"/>
    </source>
</evidence>
<name>A0ABV1URN6_9ACTN</name>
<organism evidence="4 5">
    <name type="scientific">Streptomyces xantholiticus</name>
    <dbReference type="NCBI Taxonomy" id="68285"/>
    <lineage>
        <taxon>Bacteria</taxon>
        <taxon>Bacillati</taxon>
        <taxon>Actinomycetota</taxon>
        <taxon>Actinomycetes</taxon>
        <taxon>Kitasatosporales</taxon>
        <taxon>Streptomycetaceae</taxon>
        <taxon>Streptomyces</taxon>
    </lineage>
</organism>
<accession>A0ABV1URN6</accession>
<evidence type="ECO:0000256" key="1">
    <source>
        <dbReference type="ARBA" id="ARBA00022527"/>
    </source>
</evidence>
<sequence length="135" mass="14908">MNAQPQVVIEESPHEESRHSAGARTATAEFLMQHCPWADPDAVLLVVSELVTNAVRHTAGWWRLRLTAGHDTLVIQMDDSSPLPPVAREPDFTGGGGFGWHMVQRLACRVEVRRLPYGKSIHAIWVRPVPAPTGC</sequence>
<dbReference type="InterPro" id="IPR003594">
    <property type="entry name" value="HATPase_dom"/>
</dbReference>
<dbReference type="CDD" id="cd16936">
    <property type="entry name" value="HATPase_RsbW-like"/>
    <property type="match status" value="1"/>
</dbReference>
<keyword evidence="1" id="KW-0723">Serine/threonine-protein kinase</keyword>
<keyword evidence="5" id="KW-1185">Reference proteome</keyword>
<keyword evidence="1" id="KW-0808">Transferase</keyword>
<proteinExistence type="predicted"/>
<dbReference type="InterPro" id="IPR050267">
    <property type="entry name" value="Anti-sigma-factor_SerPK"/>
</dbReference>
<dbReference type="SUPFAM" id="SSF55874">
    <property type="entry name" value="ATPase domain of HSP90 chaperone/DNA topoisomerase II/histidine kinase"/>
    <property type="match status" value="1"/>
</dbReference>
<gene>
    <name evidence="4" type="ORF">ABT276_06060</name>
</gene>
<evidence type="ECO:0000259" key="3">
    <source>
        <dbReference type="Pfam" id="PF13581"/>
    </source>
</evidence>
<dbReference type="GO" id="GO:0005524">
    <property type="term" value="F:ATP binding"/>
    <property type="evidence" value="ECO:0007669"/>
    <property type="project" value="UniProtKB-KW"/>
</dbReference>
<feature type="domain" description="Histidine kinase/HSP90-like ATPase" evidence="3">
    <location>
        <begin position="18"/>
        <end position="125"/>
    </location>
</feature>
<protein>
    <submittedName>
        <fullName evidence="4">ATP-binding protein</fullName>
    </submittedName>
</protein>
<dbReference type="Gene3D" id="3.30.565.10">
    <property type="entry name" value="Histidine kinase-like ATPase, C-terminal domain"/>
    <property type="match status" value="1"/>
</dbReference>
<keyword evidence="1" id="KW-0418">Kinase</keyword>
<keyword evidence="4" id="KW-0547">Nucleotide-binding</keyword>
<dbReference type="EMBL" id="JBEPBX010000004">
    <property type="protein sequence ID" value="MER6612941.1"/>
    <property type="molecule type" value="Genomic_DNA"/>
</dbReference>
<dbReference type="Proteomes" id="UP001445472">
    <property type="component" value="Unassembled WGS sequence"/>
</dbReference>
<dbReference type="RefSeq" id="WP_351975249.1">
    <property type="nucleotide sequence ID" value="NZ_JBEPBX010000004.1"/>
</dbReference>
<dbReference type="PANTHER" id="PTHR35526:SF3">
    <property type="entry name" value="ANTI-SIGMA-F FACTOR RSBW"/>
    <property type="match status" value="1"/>
</dbReference>
<dbReference type="InterPro" id="IPR036890">
    <property type="entry name" value="HATPase_C_sf"/>
</dbReference>
<dbReference type="PANTHER" id="PTHR35526">
    <property type="entry name" value="ANTI-SIGMA-F FACTOR RSBW-RELATED"/>
    <property type="match status" value="1"/>
</dbReference>
<keyword evidence="4" id="KW-0067">ATP-binding</keyword>
<comment type="caution">
    <text evidence="4">The sequence shown here is derived from an EMBL/GenBank/DDBJ whole genome shotgun (WGS) entry which is preliminary data.</text>
</comment>
<evidence type="ECO:0000313" key="5">
    <source>
        <dbReference type="Proteomes" id="UP001445472"/>
    </source>
</evidence>